<protein>
    <submittedName>
        <fullName evidence="1">Uncharacterized protein</fullName>
    </submittedName>
</protein>
<comment type="caution">
    <text evidence="1">The sequence shown here is derived from an EMBL/GenBank/DDBJ whole genome shotgun (WGS) entry which is preliminary data.</text>
</comment>
<dbReference type="EMBL" id="SPQU01000006">
    <property type="protein sequence ID" value="TFV38925.1"/>
    <property type="molecule type" value="Genomic_DNA"/>
</dbReference>
<proteinExistence type="predicted"/>
<evidence type="ECO:0000313" key="1">
    <source>
        <dbReference type="EMBL" id="TFV38925.1"/>
    </source>
</evidence>
<reference evidence="1 2" key="1">
    <citation type="submission" date="2019-03" db="EMBL/GenBank/DDBJ databases">
        <title>Bradyrhizobium strains diversity isolated from Chamaecrista fasciculata.</title>
        <authorList>
            <person name="Urquiaga M.C.O."/>
            <person name="Hungria M."/>
            <person name="Delamuta J.R.M."/>
        </authorList>
    </citation>
    <scope>NUCLEOTIDE SEQUENCE [LARGE SCALE GENOMIC DNA]</scope>
    <source>
        <strain evidence="1 2">CNPSo 3424</strain>
    </source>
</reference>
<organism evidence="1 2">
    <name type="scientific">Bradyrhizobium frederickii</name>
    <dbReference type="NCBI Taxonomy" id="2560054"/>
    <lineage>
        <taxon>Bacteria</taxon>
        <taxon>Pseudomonadati</taxon>
        <taxon>Pseudomonadota</taxon>
        <taxon>Alphaproteobacteria</taxon>
        <taxon>Hyphomicrobiales</taxon>
        <taxon>Nitrobacteraceae</taxon>
        <taxon>Bradyrhizobium</taxon>
    </lineage>
</organism>
<dbReference type="AlphaFoldDB" id="A0A4Y9L680"/>
<evidence type="ECO:0000313" key="2">
    <source>
        <dbReference type="Proteomes" id="UP000298225"/>
    </source>
</evidence>
<dbReference type="Proteomes" id="UP000298225">
    <property type="component" value="Unassembled WGS sequence"/>
</dbReference>
<dbReference type="OrthoDB" id="8243347at2"/>
<sequence>MLDFSNASFSPETIEVMKAALDRAVASLPAPVGSAHVQAIAESILRTAKEGERDPVVLQRMALMELQISTRCDADRRS</sequence>
<accession>A0A4Y9L680</accession>
<dbReference type="RefSeq" id="WP_135169601.1">
    <property type="nucleotide sequence ID" value="NZ_SPQU01000006.1"/>
</dbReference>
<gene>
    <name evidence="1" type="ORF">E4K66_15955</name>
</gene>
<name>A0A4Y9L680_9BRAD</name>
<keyword evidence="2" id="KW-1185">Reference proteome</keyword>